<organism evidence="2 3">
    <name type="scientific">Pseudomonas cannabina</name>
    <dbReference type="NCBI Taxonomy" id="86840"/>
    <lineage>
        <taxon>Bacteria</taxon>
        <taxon>Pseudomonadati</taxon>
        <taxon>Pseudomonadota</taxon>
        <taxon>Gammaproteobacteria</taxon>
        <taxon>Pseudomonadales</taxon>
        <taxon>Pseudomonadaceae</taxon>
        <taxon>Pseudomonas</taxon>
    </lineage>
</organism>
<reference evidence="2 3" key="1">
    <citation type="submission" date="2018-08" db="EMBL/GenBank/DDBJ databases">
        <title>Recombination of ecologically and evolutionarily significant loci maintains genetic cohesion in the Pseudomonas syringae species complex.</title>
        <authorList>
            <person name="Dillon M."/>
            <person name="Thakur S."/>
            <person name="Almeida R.N.D."/>
            <person name="Weir B.S."/>
            <person name="Guttman D.S."/>
        </authorList>
    </citation>
    <scope>NUCLEOTIDE SEQUENCE [LARGE SCALE GENOMIC DNA]</scope>
    <source>
        <strain evidence="2 3">ICMP 15201</strain>
    </source>
</reference>
<accession>A0AB37Q464</accession>
<feature type="region of interest" description="Disordered" evidence="1">
    <location>
        <begin position="1"/>
        <end position="20"/>
    </location>
</feature>
<comment type="caution">
    <text evidence="2">The sequence shown here is derived from an EMBL/GenBank/DDBJ whole genome shotgun (WGS) entry which is preliminary data.</text>
</comment>
<protein>
    <submittedName>
        <fullName evidence="2">Uncharacterized protein</fullName>
    </submittedName>
</protein>
<evidence type="ECO:0000313" key="3">
    <source>
        <dbReference type="Proteomes" id="UP000269335"/>
    </source>
</evidence>
<name>A0AB37Q464_PSECA</name>
<dbReference type="AlphaFoldDB" id="A0AB37Q464"/>
<sequence>MSAKSSLEMGAEFPYDDSDTPSPAVDWAHAAARGVLADLGDRRGVGQELDQVDNETRVELVQAVAEIIRLAHQTKS</sequence>
<gene>
    <name evidence="2" type="ORF">ALQ53_200204</name>
</gene>
<evidence type="ECO:0000313" key="2">
    <source>
        <dbReference type="EMBL" id="RMN76655.1"/>
    </source>
</evidence>
<dbReference type="Proteomes" id="UP000269335">
    <property type="component" value="Unassembled WGS sequence"/>
</dbReference>
<proteinExistence type="predicted"/>
<dbReference type="EMBL" id="RBPH01000255">
    <property type="protein sequence ID" value="RMN76655.1"/>
    <property type="molecule type" value="Genomic_DNA"/>
</dbReference>
<evidence type="ECO:0000256" key="1">
    <source>
        <dbReference type="SAM" id="MobiDB-lite"/>
    </source>
</evidence>